<dbReference type="Proteomes" id="UP000237000">
    <property type="component" value="Unassembled WGS sequence"/>
</dbReference>
<evidence type="ECO:0000313" key="1">
    <source>
        <dbReference type="EMBL" id="PON85306.1"/>
    </source>
</evidence>
<organism evidence="1 2">
    <name type="scientific">Trema orientale</name>
    <name type="common">Charcoal tree</name>
    <name type="synonym">Celtis orientalis</name>
    <dbReference type="NCBI Taxonomy" id="63057"/>
    <lineage>
        <taxon>Eukaryota</taxon>
        <taxon>Viridiplantae</taxon>
        <taxon>Streptophyta</taxon>
        <taxon>Embryophyta</taxon>
        <taxon>Tracheophyta</taxon>
        <taxon>Spermatophyta</taxon>
        <taxon>Magnoliopsida</taxon>
        <taxon>eudicotyledons</taxon>
        <taxon>Gunneridae</taxon>
        <taxon>Pentapetalae</taxon>
        <taxon>rosids</taxon>
        <taxon>fabids</taxon>
        <taxon>Rosales</taxon>
        <taxon>Cannabaceae</taxon>
        <taxon>Trema</taxon>
    </lineage>
</organism>
<protein>
    <submittedName>
        <fullName evidence="1">Uncharacterized protein</fullName>
    </submittedName>
</protein>
<dbReference type="InParanoid" id="A0A2P5EID6"/>
<gene>
    <name evidence="1" type="ORF">TorRG33x02_189740</name>
</gene>
<evidence type="ECO:0000313" key="2">
    <source>
        <dbReference type="Proteomes" id="UP000237000"/>
    </source>
</evidence>
<sequence>MVLVAVSERELREAGVLGALAMEITTTQQRDKAEEVKRAISFGEELISARGKMTRSLCYLGFVQSWRDWKRATGFVWCTELGWLWAVVSRGA</sequence>
<accession>A0A2P5EID6</accession>
<proteinExistence type="predicted"/>
<reference evidence="2" key="1">
    <citation type="submission" date="2016-06" db="EMBL/GenBank/DDBJ databases">
        <title>Parallel loss of symbiosis genes in relatives of nitrogen-fixing non-legume Parasponia.</title>
        <authorList>
            <person name="Van Velzen R."/>
            <person name="Holmer R."/>
            <person name="Bu F."/>
            <person name="Rutten L."/>
            <person name="Van Zeijl A."/>
            <person name="Liu W."/>
            <person name="Santuari L."/>
            <person name="Cao Q."/>
            <person name="Sharma T."/>
            <person name="Shen D."/>
            <person name="Roswanjaya Y."/>
            <person name="Wardhani T."/>
            <person name="Kalhor M.S."/>
            <person name="Jansen J."/>
            <person name="Van den Hoogen J."/>
            <person name="Gungor B."/>
            <person name="Hartog M."/>
            <person name="Hontelez J."/>
            <person name="Verver J."/>
            <person name="Yang W.-C."/>
            <person name="Schijlen E."/>
            <person name="Repin R."/>
            <person name="Schilthuizen M."/>
            <person name="Schranz E."/>
            <person name="Heidstra R."/>
            <person name="Miyata K."/>
            <person name="Fedorova E."/>
            <person name="Kohlen W."/>
            <person name="Bisseling T."/>
            <person name="Smit S."/>
            <person name="Geurts R."/>
        </authorList>
    </citation>
    <scope>NUCLEOTIDE SEQUENCE [LARGE SCALE GENOMIC DNA]</scope>
    <source>
        <strain evidence="2">cv. RG33-2</strain>
    </source>
</reference>
<dbReference type="EMBL" id="JXTC01000150">
    <property type="protein sequence ID" value="PON85306.1"/>
    <property type="molecule type" value="Genomic_DNA"/>
</dbReference>
<comment type="caution">
    <text evidence="1">The sequence shown here is derived from an EMBL/GenBank/DDBJ whole genome shotgun (WGS) entry which is preliminary data.</text>
</comment>
<dbReference type="AlphaFoldDB" id="A0A2P5EID6"/>
<keyword evidence="2" id="KW-1185">Reference proteome</keyword>
<name>A0A2P5EID6_TREOI</name>